<dbReference type="EMBL" id="RKST01000052">
    <property type="protein sequence ID" value="RUM95314.1"/>
    <property type="molecule type" value="Genomic_DNA"/>
</dbReference>
<dbReference type="GO" id="GO:0043448">
    <property type="term" value="P:alkane catabolic process"/>
    <property type="evidence" value="ECO:0007669"/>
    <property type="project" value="TreeGrafter"/>
</dbReference>
<evidence type="ECO:0000313" key="2">
    <source>
        <dbReference type="EMBL" id="RUM95314.1"/>
    </source>
</evidence>
<feature type="chain" id="PRO_5019336864" evidence="1">
    <location>
        <begin position="24"/>
        <end position="111"/>
    </location>
</feature>
<protein>
    <submittedName>
        <fullName evidence="2">Uncharacterized protein</fullName>
    </submittedName>
</protein>
<evidence type="ECO:0000256" key="1">
    <source>
        <dbReference type="SAM" id="SignalP"/>
    </source>
</evidence>
<comment type="caution">
    <text evidence="2">The sequence shown here is derived from an EMBL/GenBank/DDBJ whole genome shotgun (WGS) entry which is preliminary data.</text>
</comment>
<sequence length="111" mass="12036">MVHSLTTSVMLAAFALSPTFVFAQDGASAVKVAESRWPPYYVENDPQGGDMVDTSMLGTVEHDGKMMATYNGWPLYHFVDDAAAGDTKGHDVEEFGSEWYLLAPGGEKAED</sequence>
<reference evidence="2 3" key="1">
    <citation type="submission" date="2018-11" db="EMBL/GenBank/DDBJ databases">
        <title>Pseudaminobacter arsenicus sp. nov., an arsenic-resistant bacterium isolated from arsenic-rich aquifers.</title>
        <authorList>
            <person name="Mu Y."/>
        </authorList>
    </citation>
    <scope>NUCLEOTIDE SEQUENCE [LARGE SCALE GENOMIC DNA]</scope>
    <source>
        <strain evidence="2 3">CB3</strain>
    </source>
</reference>
<dbReference type="AlphaFoldDB" id="A0A432UZE0"/>
<dbReference type="PANTHER" id="PTHR39335">
    <property type="entry name" value="BLL4220 PROTEIN"/>
    <property type="match status" value="1"/>
</dbReference>
<dbReference type="InterPro" id="IPR005297">
    <property type="entry name" value="Lipoprotein_repeat"/>
</dbReference>
<organism evidence="2 3">
    <name type="scientific">Borborobacter arsenicus</name>
    <dbReference type="NCBI Taxonomy" id="1851146"/>
    <lineage>
        <taxon>Bacteria</taxon>
        <taxon>Pseudomonadati</taxon>
        <taxon>Pseudomonadota</taxon>
        <taxon>Alphaproteobacteria</taxon>
        <taxon>Hyphomicrobiales</taxon>
        <taxon>Phyllobacteriaceae</taxon>
        <taxon>Borborobacter</taxon>
    </lineage>
</organism>
<name>A0A432UZE0_9HYPH</name>
<dbReference type="Pfam" id="PF03640">
    <property type="entry name" value="Lipoprotein_15"/>
    <property type="match status" value="1"/>
</dbReference>
<feature type="signal peptide" evidence="1">
    <location>
        <begin position="1"/>
        <end position="23"/>
    </location>
</feature>
<dbReference type="Proteomes" id="UP000281647">
    <property type="component" value="Unassembled WGS sequence"/>
</dbReference>
<gene>
    <name evidence="2" type="ORF">EET67_24055</name>
</gene>
<keyword evidence="3" id="KW-1185">Reference proteome</keyword>
<dbReference type="OrthoDB" id="9800666at2"/>
<evidence type="ECO:0000313" key="3">
    <source>
        <dbReference type="Proteomes" id="UP000281647"/>
    </source>
</evidence>
<proteinExistence type="predicted"/>
<accession>A0A432UZE0</accession>
<keyword evidence="1" id="KW-0732">Signal</keyword>
<dbReference type="PANTHER" id="PTHR39335:SF1">
    <property type="entry name" value="BLL4220 PROTEIN"/>
    <property type="match status" value="1"/>
</dbReference>
<dbReference type="RefSeq" id="WP_128625566.1">
    <property type="nucleotide sequence ID" value="NZ_ML133518.1"/>
</dbReference>